<dbReference type="GO" id="GO:0000166">
    <property type="term" value="F:nucleotide binding"/>
    <property type="evidence" value="ECO:0007669"/>
    <property type="project" value="UniProtKB-KW"/>
</dbReference>
<name>A0AA35SKN3_GEOBA</name>
<dbReference type="PANTHER" id="PTHR11815">
    <property type="entry name" value="SUCCINYL-COA SYNTHETASE BETA CHAIN"/>
    <property type="match status" value="1"/>
</dbReference>
<evidence type="ECO:0000313" key="3">
    <source>
        <dbReference type="EMBL" id="CAI8031648.1"/>
    </source>
</evidence>
<accession>A0AA35SKN3</accession>
<protein>
    <submittedName>
        <fullName evidence="3">Succinate--CoA ligase [GDP-forming] subunit beta, mitochondrial</fullName>
    </submittedName>
</protein>
<dbReference type="InterPro" id="IPR005811">
    <property type="entry name" value="SUCC_ACL_C"/>
</dbReference>
<dbReference type="AlphaFoldDB" id="A0AA35SKN3"/>
<evidence type="ECO:0000259" key="2">
    <source>
        <dbReference type="Pfam" id="PF00549"/>
    </source>
</evidence>
<dbReference type="GO" id="GO:0042709">
    <property type="term" value="C:succinate-CoA ligase complex"/>
    <property type="evidence" value="ECO:0007669"/>
    <property type="project" value="TreeGrafter"/>
</dbReference>
<keyword evidence="3" id="KW-0436">Ligase</keyword>
<dbReference type="GO" id="GO:0004776">
    <property type="term" value="F:succinate-CoA ligase (GDP-forming) activity"/>
    <property type="evidence" value="ECO:0007669"/>
    <property type="project" value="TreeGrafter"/>
</dbReference>
<reference evidence="3" key="1">
    <citation type="submission" date="2023-03" db="EMBL/GenBank/DDBJ databases">
        <authorList>
            <person name="Steffen K."/>
            <person name="Cardenas P."/>
        </authorList>
    </citation>
    <scope>NUCLEOTIDE SEQUENCE</scope>
</reference>
<dbReference type="GO" id="GO:0006104">
    <property type="term" value="P:succinyl-CoA metabolic process"/>
    <property type="evidence" value="ECO:0007669"/>
    <property type="project" value="TreeGrafter"/>
</dbReference>
<evidence type="ECO:0000256" key="1">
    <source>
        <dbReference type="ARBA" id="ARBA00022741"/>
    </source>
</evidence>
<dbReference type="Gene3D" id="3.40.50.261">
    <property type="entry name" value="Succinyl-CoA synthetase domains"/>
    <property type="match status" value="1"/>
</dbReference>
<dbReference type="SUPFAM" id="SSF52210">
    <property type="entry name" value="Succinyl-CoA synthetase domains"/>
    <property type="match status" value="1"/>
</dbReference>
<feature type="domain" description="ATP-citrate synthase/succinyl-CoA ligase C-terminal" evidence="2">
    <location>
        <begin position="8"/>
        <end position="80"/>
    </location>
</feature>
<dbReference type="PANTHER" id="PTHR11815:SF10">
    <property type="entry name" value="SUCCINATE--COA LIGASE [GDP-FORMING] SUBUNIT BETA, MITOCHONDRIAL"/>
    <property type="match status" value="1"/>
</dbReference>
<gene>
    <name evidence="3" type="ORF">GBAR_LOCUS17958</name>
</gene>
<evidence type="ECO:0000313" key="4">
    <source>
        <dbReference type="Proteomes" id="UP001174909"/>
    </source>
</evidence>
<keyword evidence="4" id="KW-1185">Reference proteome</keyword>
<keyword evidence="1" id="KW-0547">Nucleotide-binding</keyword>
<organism evidence="3 4">
    <name type="scientific">Geodia barretti</name>
    <name type="common">Barrett's horny sponge</name>
    <dbReference type="NCBI Taxonomy" id="519541"/>
    <lineage>
        <taxon>Eukaryota</taxon>
        <taxon>Metazoa</taxon>
        <taxon>Porifera</taxon>
        <taxon>Demospongiae</taxon>
        <taxon>Heteroscleromorpha</taxon>
        <taxon>Tetractinellida</taxon>
        <taxon>Astrophorina</taxon>
        <taxon>Geodiidae</taxon>
        <taxon>Geodia</taxon>
    </lineage>
</organism>
<dbReference type="GO" id="GO:0006099">
    <property type="term" value="P:tricarboxylic acid cycle"/>
    <property type="evidence" value="ECO:0007669"/>
    <property type="project" value="TreeGrafter"/>
</dbReference>
<dbReference type="EMBL" id="CASHTH010002554">
    <property type="protein sequence ID" value="CAI8031648.1"/>
    <property type="molecule type" value="Genomic_DNA"/>
</dbReference>
<proteinExistence type="predicted"/>
<dbReference type="InterPro" id="IPR016102">
    <property type="entry name" value="Succinyl-CoA_synth-like"/>
</dbReference>
<dbReference type="GO" id="GO:0005739">
    <property type="term" value="C:mitochondrion"/>
    <property type="evidence" value="ECO:0007669"/>
    <property type="project" value="TreeGrafter"/>
</dbReference>
<sequence>MCFCTTLQVKAILVNIFGGIVDCTTIANGIVGACREIQLRMPLVVRLEGTNSVKARQILDESGLPIQAASDLADAANKVVASLHS</sequence>
<comment type="caution">
    <text evidence="3">The sequence shown here is derived from an EMBL/GenBank/DDBJ whole genome shotgun (WGS) entry which is preliminary data.</text>
</comment>
<dbReference type="Pfam" id="PF00549">
    <property type="entry name" value="Ligase_CoA"/>
    <property type="match status" value="1"/>
</dbReference>
<dbReference type="Proteomes" id="UP001174909">
    <property type="component" value="Unassembled WGS sequence"/>
</dbReference>